<comment type="caution">
    <text evidence="1">The sequence shown here is derived from an EMBL/GenBank/DDBJ whole genome shotgun (WGS) entry which is preliminary data.</text>
</comment>
<evidence type="ECO:0000313" key="2">
    <source>
        <dbReference type="Proteomes" id="UP001062027"/>
    </source>
</evidence>
<sequence length="49" mass="5507">MFKEVKTKQVTVKITPTMEDWLNSESLKRGITKAALVQLLINTAMITGK</sequence>
<dbReference type="RefSeq" id="WP_262664251.1">
    <property type="nucleotide sequence ID" value="NZ_JAMHKS010000078.1"/>
</dbReference>
<dbReference type="EMBL" id="JAMHKS010000078">
    <property type="protein sequence ID" value="MCU6679991.1"/>
    <property type="molecule type" value="Genomic_DNA"/>
</dbReference>
<name>A0ABT2RGH0_9ENTR</name>
<proteinExistence type="predicted"/>
<protein>
    <submittedName>
        <fullName evidence="1">Uncharacterized protein</fullName>
    </submittedName>
</protein>
<dbReference type="Proteomes" id="UP001062027">
    <property type="component" value="Unassembled WGS sequence"/>
</dbReference>
<organism evidence="1 2">
    <name type="scientific">Leclercia tamurae</name>
    <dbReference type="NCBI Taxonomy" id="2926467"/>
    <lineage>
        <taxon>Bacteria</taxon>
        <taxon>Pseudomonadati</taxon>
        <taxon>Pseudomonadota</taxon>
        <taxon>Gammaproteobacteria</taxon>
        <taxon>Enterobacterales</taxon>
        <taxon>Enterobacteriaceae</taxon>
        <taxon>Leclercia</taxon>
    </lineage>
</organism>
<accession>A0ABT2RGH0</accession>
<gene>
    <name evidence="1" type="ORF">M8318_20300</name>
</gene>
<keyword evidence="2" id="KW-1185">Reference proteome</keyword>
<evidence type="ECO:0000313" key="1">
    <source>
        <dbReference type="EMBL" id="MCU6679991.1"/>
    </source>
</evidence>
<reference evidence="1" key="1">
    <citation type="submission" date="2022-05" db="EMBL/GenBank/DDBJ databases">
        <title>Description of a novel species of Leclercia; Leclercia tamurae and the Proposal for a Novel Genus Silvania gen. nov. Containing Two Novel Species Silvania hatchlandensis sp. nov. and Silvania confinis sp. nov. Isolated from the Rhizosphere of Oak.</title>
        <authorList>
            <person name="Maddock D.W."/>
            <person name="Brady C.L."/>
            <person name="Denman S."/>
            <person name="Arnold D."/>
        </authorList>
    </citation>
    <scope>NUCLEOTIDE SEQUENCE</scope>
    <source>
        <strain evidence="1">H6S3</strain>
    </source>
</reference>